<dbReference type="AlphaFoldDB" id="A0A1H9WFJ9"/>
<gene>
    <name evidence="2" type="ORF">SAMN04487958_11486</name>
</gene>
<dbReference type="EMBL" id="FOGS01000014">
    <property type="protein sequence ID" value="SES32680.1"/>
    <property type="molecule type" value="Genomic_DNA"/>
</dbReference>
<evidence type="ECO:0000256" key="1">
    <source>
        <dbReference type="SAM" id="Phobius"/>
    </source>
</evidence>
<keyword evidence="1" id="KW-1133">Transmembrane helix</keyword>
<reference evidence="3" key="1">
    <citation type="submission" date="2016-10" db="EMBL/GenBank/DDBJ databases">
        <authorList>
            <person name="Varghese N."/>
            <person name="Submissions S."/>
        </authorList>
    </citation>
    <scope>NUCLEOTIDE SEQUENCE [LARGE SCALE GENOMIC DNA]</scope>
    <source>
        <strain evidence="3">CGMCC 1.6495</strain>
    </source>
</reference>
<sequence length="200" mass="22764">MTLTKKIKSDLAAFLKKLKTFAKFHHLTLRPLSMGALLALFLTPLHQFHESFCNALNSLFSPNLMFFTATLAAIFHSSTIISEKFSILSALFYEAAIQLMCIFLSGMVITLIILNFIDKGILWKDLSTLLTFMAIFFSLAFITFTTLPFFILNKNPISKDHFLIKIRHPGFILSLVIFLSFTTFYYITPEGLPEHNFCAT</sequence>
<feature type="transmembrane region" description="Helical" evidence="1">
    <location>
        <begin position="93"/>
        <end position="117"/>
    </location>
</feature>
<evidence type="ECO:0000313" key="2">
    <source>
        <dbReference type="EMBL" id="SES32680.1"/>
    </source>
</evidence>
<evidence type="ECO:0000313" key="3">
    <source>
        <dbReference type="Proteomes" id="UP000198505"/>
    </source>
</evidence>
<accession>A0A1H9WFJ9</accession>
<feature type="transmembrane region" description="Helical" evidence="1">
    <location>
        <begin position="129"/>
        <end position="150"/>
    </location>
</feature>
<feature type="transmembrane region" description="Helical" evidence="1">
    <location>
        <begin position="63"/>
        <end position="81"/>
    </location>
</feature>
<name>A0A1H9WFJ9_9GAMM</name>
<feature type="transmembrane region" description="Helical" evidence="1">
    <location>
        <begin position="170"/>
        <end position="187"/>
    </location>
</feature>
<keyword evidence="3" id="KW-1185">Reference proteome</keyword>
<keyword evidence="1" id="KW-0812">Transmembrane</keyword>
<protein>
    <submittedName>
        <fullName evidence="2">Uncharacterized protein</fullName>
    </submittedName>
</protein>
<dbReference type="STRING" id="416874.SAMN04487958_11486"/>
<organism evidence="2 3">
    <name type="scientific">Vreelandella subterranea</name>
    <dbReference type="NCBI Taxonomy" id="416874"/>
    <lineage>
        <taxon>Bacteria</taxon>
        <taxon>Pseudomonadati</taxon>
        <taxon>Pseudomonadota</taxon>
        <taxon>Gammaproteobacteria</taxon>
        <taxon>Oceanospirillales</taxon>
        <taxon>Halomonadaceae</taxon>
        <taxon>Vreelandella</taxon>
    </lineage>
</organism>
<proteinExistence type="predicted"/>
<keyword evidence="1" id="KW-0472">Membrane</keyword>
<dbReference type="Proteomes" id="UP000198505">
    <property type="component" value="Unassembled WGS sequence"/>
</dbReference>
<dbReference type="RefSeq" id="WP_139197175.1">
    <property type="nucleotide sequence ID" value="NZ_FOGS01000014.1"/>
</dbReference>